<dbReference type="EMBL" id="WKJM01000005">
    <property type="protein sequence ID" value="MRX07849.1"/>
    <property type="molecule type" value="Genomic_DNA"/>
</dbReference>
<dbReference type="Pfam" id="PF13468">
    <property type="entry name" value="Glyoxalase_3"/>
    <property type="match status" value="1"/>
</dbReference>
<evidence type="ECO:0000313" key="3">
    <source>
        <dbReference type="Proteomes" id="UP000481037"/>
    </source>
</evidence>
<accession>A0A6L5QDV6</accession>
<feature type="domain" description="Glyoxalase-like" evidence="1">
    <location>
        <begin position="3"/>
        <end position="90"/>
    </location>
</feature>
<dbReference type="Gene3D" id="3.10.180.10">
    <property type="entry name" value="2,3-Dihydroxybiphenyl 1,2-Dioxygenase, domain 1"/>
    <property type="match status" value="1"/>
</dbReference>
<sequence length="207" mass="22379">MQIDHLFIRVSPGGAEAEALRAFGLSEGSGNVHPGQGTANRRFFFANAFIELLWIADETEIANQTTRPTMLRERLSDGDASPFGICFRPAVPFATWNYAPAYLPPGMQIGIATDAPLTEPMWFHTSAGKAPAAFEGDRRQPLHHAAGLGSITALRCTLPSVAALSSAAHASGIAFAEGPHLLEISFDHETRGLQHDFRPALPLIFKY</sequence>
<organism evidence="2 3">
    <name type="scientific">Duganella alba</name>
    <dbReference type="NCBI Taxonomy" id="2666081"/>
    <lineage>
        <taxon>Bacteria</taxon>
        <taxon>Pseudomonadati</taxon>
        <taxon>Pseudomonadota</taxon>
        <taxon>Betaproteobacteria</taxon>
        <taxon>Burkholderiales</taxon>
        <taxon>Oxalobacteraceae</taxon>
        <taxon>Telluria group</taxon>
        <taxon>Duganella</taxon>
    </lineage>
</organism>
<dbReference type="InterPro" id="IPR029068">
    <property type="entry name" value="Glyas_Bleomycin-R_OHBP_Dase"/>
</dbReference>
<dbReference type="Proteomes" id="UP000481037">
    <property type="component" value="Unassembled WGS sequence"/>
</dbReference>
<proteinExistence type="predicted"/>
<gene>
    <name evidence="2" type="ORF">GJ697_08400</name>
</gene>
<dbReference type="InterPro" id="IPR025870">
    <property type="entry name" value="Glyoxalase-like_dom"/>
</dbReference>
<reference evidence="2 3" key="1">
    <citation type="submission" date="2019-11" db="EMBL/GenBank/DDBJ databases">
        <title>Novel species isolated from a subtropical stream in China.</title>
        <authorList>
            <person name="Lu H."/>
        </authorList>
    </citation>
    <scope>NUCLEOTIDE SEQUENCE [LARGE SCALE GENOMIC DNA]</scope>
    <source>
        <strain evidence="2 3">FT25W</strain>
    </source>
</reference>
<protein>
    <submittedName>
        <fullName evidence="2">Glyoxalase-like domain protein</fullName>
    </submittedName>
</protein>
<dbReference type="RefSeq" id="WP_154362370.1">
    <property type="nucleotide sequence ID" value="NZ_WKJM01000005.1"/>
</dbReference>
<keyword evidence="3" id="KW-1185">Reference proteome</keyword>
<evidence type="ECO:0000313" key="2">
    <source>
        <dbReference type="EMBL" id="MRX07849.1"/>
    </source>
</evidence>
<name>A0A6L5QDV6_9BURK</name>
<comment type="caution">
    <text evidence="2">The sequence shown here is derived from an EMBL/GenBank/DDBJ whole genome shotgun (WGS) entry which is preliminary data.</text>
</comment>
<dbReference type="AlphaFoldDB" id="A0A6L5QDV6"/>
<evidence type="ECO:0000259" key="1">
    <source>
        <dbReference type="Pfam" id="PF13468"/>
    </source>
</evidence>